<organism evidence="1 2">
    <name type="scientific">Bacteroides ovatus</name>
    <dbReference type="NCBI Taxonomy" id="28116"/>
    <lineage>
        <taxon>Bacteria</taxon>
        <taxon>Pseudomonadati</taxon>
        <taxon>Bacteroidota</taxon>
        <taxon>Bacteroidia</taxon>
        <taxon>Bacteroidales</taxon>
        <taxon>Bacteroidaceae</taxon>
        <taxon>Bacteroides</taxon>
    </lineage>
</organism>
<dbReference type="AlphaFoldDB" id="A0A5M5C553"/>
<protein>
    <submittedName>
        <fullName evidence="1">Uncharacterized protein</fullName>
    </submittedName>
</protein>
<accession>A0A5M5C553</accession>
<sequence>MLNPGRTDRTAVMNLVAGNLTYKIHLSQPDACGKNGVPKKMRIGNNDYYTHRFGGSNGQCWMLENSREGTPDHTLSALPGGHPRYLWNGINFASPEKIGLPAGWAAPTYTDVYNLRKATFPDGAGTGRQLWLQWQKDPGVVAYFPTYDANGPLVQPSPDWDRYYNGRAPDKFWPGDYQAWETRQLPRLASYIQKQQDHISAFWSHQWITDISMHSGALAIPAADGKVGTAYMARMPIVTKDNGPINSIIQIATDLREPGTHATPYERAKDWLTIYWWVDPDTGQNWSHGYGGRWGKKGLLRKASGSRGWFGPYDMPWRLTQSQFYTTMLERDGYMSANLLRGGGYYYKAKRIGGKDEYEFYPGAKELITYDPSLPTGYFNMYFPHLSGLGAYLENLLPLRFVRRN</sequence>
<dbReference type="EMBL" id="VWLE01000097">
    <property type="protein sequence ID" value="KAA3952475.1"/>
    <property type="molecule type" value="Genomic_DNA"/>
</dbReference>
<comment type="caution">
    <text evidence="1">The sequence shown here is derived from an EMBL/GenBank/DDBJ whole genome shotgun (WGS) entry which is preliminary data.</text>
</comment>
<name>A0A5M5C553_BACOV</name>
<evidence type="ECO:0000313" key="2">
    <source>
        <dbReference type="Proteomes" id="UP000323717"/>
    </source>
</evidence>
<reference evidence="1 2" key="1">
    <citation type="journal article" date="2019" name="Nat. Med.">
        <title>A library of human gut bacterial isolates paired with longitudinal multiomics data enables mechanistic microbiome research.</title>
        <authorList>
            <person name="Poyet M."/>
            <person name="Groussin M."/>
            <person name="Gibbons S.M."/>
            <person name="Avila-Pacheco J."/>
            <person name="Jiang X."/>
            <person name="Kearney S.M."/>
            <person name="Perrotta A.R."/>
            <person name="Berdy B."/>
            <person name="Zhao S."/>
            <person name="Lieberman T.D."/>
            <person name="Swanson P.K."/>
            <person name="Smith M."/>
            <person name="Roesemann S."/>
            <person name="Alexander J.E."/>
            <person name="Rich S.A."/>
            <person name="Livny J."/>
            <person name="Vlamakis H."/>
            <person name="Clish C."/>
            <person name="Bullock K."/>
            <person name="Deik A."/>
            <person name="Scott J."/>
            <person name="Pierce K.A."/>
            <person name="Xavier R.J."/>
            <person name="Alm E.J."/>
        </authorList>
    </citation>
    <scope>NUCLEOTIDE SEQUENCE [LARGE SCALE GENOMIC DNA]</scope>
    <source>
        <strain evidence="1 2">BIOML-A163</strain>
    </source>
</reference>
<dbReference type="Proteomes" id="UP000323717">
    <property type="component" value="Unassembled WGS sequence"/>
</dbReference>
<evidence type="ECO:0000313" key="1">
    <source>
        <dbReference type="EMBL" id="KAA3952475.1"/>
    </source>
</evidence>
<proteinExistence type="predicted"/>
<gene>
    <name evidence="1" type="ORF">F3D71_09205</name>
</gene>